<protein>
    <recommendedName>
        <fullName evidence="2">Microtubule-associated serine/threonine-protein kinase pre-PK domain-containing protein</fullName>
    </recommendedName>
</protein>
<comment type="caution">
    <text evidence="3">The sequence shown here is derived from an EMBL/GenBank/DDBJ whole genome shotgun (WGS) entry which is preliminary data.</text>
</comment>
<feature type="region of interest" description="Disordered" evidence="1">
    <location>
        <begin position="1"/>
        <end position="57"/>
    </location>
</feature>
<evidence type="ECO:0000313" key="4">
    <source>
        <dbReference type="Proteomes" id="UP000792457"/>
    </source>
</evidence>
<feature type="domain" description="Microtubule-associated serine/threonine-protein kinase pre-PK" evidence="2">
    <location>
        <begin position="104"/>
        <end position="203"/>
    </location>
</feature>
<feature type="non-terminal residue" evidence="3">
    <location>
        <position position="1"/>
    </location>
</feature>
<dbReference type="GO" id="GO:0004674">
    <property type="term" value="F:protein serine/threonine kinase activity"/>
    <property type="evidence" value="ECO:0007669"/>
    <property type="project" value="InterPro"/>
</dbReference>
<feature type="region of interest" description="Disordered" evidence="1">
    <location>
        <begin position="134"/>
        <end position="203"/>
    </location>
</feature>
<keyword evidence="4" id="KW-1185">Reference proteome</keyword>
<evidence type="ECO:0000256" key="1">
    <source>
        <dbReference type="SAM" id="MobiDB-lite"/>
    </source>
</evidence>
<dbReference type="GO" id="GO:0000287">
    <property type="term" value="F:magnesium ion binding"/>
    <property type="evidence" value="ECO:0007669"/>
    <property type="project" value="InterPro"/>
</dbReference>
<gene>
    <name evidence="3" type="ORF">J437_LFUL018448</name>
</gene>
<dbReference type="AlphaFoldDB" id="A0A8K0KPV2"/>
<organism evidence="3 4">
    <name type="scientific">Ladona fulva</name>
    <name type="common">Scarce chaser dragonfly</name>
    <name type="synonym">Libellula fulva</name>
    <dbReference type="NCBI Taxonomy" id="123851"/>
    <lineage>
        <taxon>Eukaryota</taxon>
        <taxon>Metazoa</taxon>
        <taxon>Ecdysozoa</taxon>
        <taxon>Arthropoda</taxon>
        <taxon>Hexapoda</taxon>
        <taxon>Insecta</taxon>
        <taxon>Pterygota</taxon>
        <taxon>Palaeoptera</taxon>
        <taxon>Odonata</taxon>
        <taxon>Epiprocta</taxon>
        <taxon>Anisoptera</taxon>
        <taxon>Libelluloidea</taxon>
        <taxon>Libellulidae</taxon>
        <taxon>Ladona</taxon>
    </lineage>
</organism>
<sequence length="203" mass="22248">MSGSEESLGEGKQEGGSAEGKEQGENGPDAVLLRRGMSRSISDSTLRQPRPNLTLPLPSVTSLMQFKKELSWSRRSSRVAQRKSLMSTTSPTLPRCHSPISGSPLESPRMSPSQHFAFAPVKRGDGRRWSVASLPSSGYCTTPGSSNVSSQCSSQERLHQLPNIPTSDELRMLSRHFSSNESNPSIEEEGRRSPLQRPRSRSL</sequence>
<proteinExistence type="predicted"/>
<dbReference type="Pfam" id="PF08926">
    <property type="entry name" value="DUF1908"/>
    <property type="match status" value="1"/>
</dbReference>
<feature type="region of interest" description="Disordered" evidence="1">
    <location>
        <begin position="71"/>
        <end position="122"/>
    </location>
</feature>
<reference evidence="3" key="2">
    <citation type="submission" date="2017-10" db="EMBL/GenBank/DDBJ databases">
        <title>Ladona fulva Genome sequencing and assembly.</title>
        <authorList>
            <person name="Murali S."/>
            <person name="Richards S."/>
            <person name="Bandaranaike D."/>
            <person name="Bellair M."/>
            <person name="Blankenburg K."/>
            <person name="Chao H."/>
            <person name="Dinh H."/>
            <person name="Doddapaneni H."/>
            <person name="Dugan-Rocha S."/>
            <person name="Elkadiri S."/>
            <person name="Gnanaolivu R."/>
            <person name="Hernandez B."/>
            <person name="Skinner E."/>
            <person name="Javaid M."/>
            <person name="Lee S."/>
            <person name="Li M."/>
            <person name="Ming W."/>
            <person name="Munidasa M."/>
            <person name="Muniz J."/>
            <person name="Nguyen L."/>
            <person name="Hughes D."/>
            <person name="Osuji N."/>
            <person name="Pu L.-L."/>
            <person name="Puazo M."/>
            <person name="Qu C."/>
            <person name="Quiroz J."/>
            <person name="Raj R."/>
            <person name="Weissenberger G."/>
            <person name="Xin Y."/>
            <person name="Zou X."/>
            <person name="Han Y."/>
            <person name="Worley K."/>
            <person name="Muzny D."/>
            <person name="Gibbs R."/>
        </authorList>
    </citation>
    <scope>NUCLEOTIDE SEQUENCE</scope>
    <source>
        <strain evidence="3">Sampled in the wild</strain>
    </source>
</reference>
<dbReference type="Proteomes" id="UP000792457">
    <property type="component" value="Unassembled WGS sequence"/>
</dbReference>
<evidence type="ECO:0000313" key="3">
    <source>
        <dbReference type="EMBL" id="KAG8238602.1"/>
    </source>
</evidence>
<dbReference type="InterPro" id="IPR015022">
    <property type="entry name" value="MAST_pre-PK_dom"/>
</dbReference>
<feature type="compositionally biased region" description="Polar residues" evidence="1">
    <location>
        <begin position="134"/>
        <end position="144"/>
    </location>
</feature>
<feature type="compositionally biased region" description="Low complexity" evidence="1">
    <location>
        <begin position="145"/>
        <end position="154"/>
    </location>
</feature>
<dbReference type="EMBL" id="KZ309386">
    <property type="protein sequence ID" value="KAG8238602.1"/>
    <property type="molecule type" value="Genomic_DNA"/>
</dbReference>
<dbReference type="GO" id="GO:0005524">
    <property type="term" value="F:ATP binding"/>
    <property type="evidence" value="ECO:0007669"/>
    <property type="project" value="InterPro"/>
</dbReference>
<accession>A0A8K0KPV2</accession>
<feature type="compositionally biased region" description="Basic and acidic residues" evidence="1">
    <location>
        <begin position="9"/>
        <end position="24"/>
    </location>
</feature>
<dbReference type="OrthoDB" id="7695938at2759"/>
<name>A0A8K0KPV2_LADFU</name>
<evidence type="ECO:0000259" key="2">
    <source>
        <dbReference type="Pfam" id="PF08926"/>
    </source>
</evidence>
<reference evidence="3" key="1">
    <citation type="submission" date="2013-04" db="EMBL/GenBank/DDBJ databases">
        <authorList>
            <person name="Qu J."/>
            <person name="Murali S.C."/>
            <person name="Bandaranaike D."/>
            <person name="Bellair M."/>
            <person name="Blankenburg K."/>
            <person name="Chao H."/>
            <person name="Dinh H."/>
            <person name="Doddapaneni H."/>
            <person name="Downs B."/>
            <person name="Dugan-Rocha S."/>
            <person name="Elkadiri S."/>
            <person name="Gnanaolivu R.D."/>
            <person name="Hernandez B."/>
            <person name="Javaid M."/>
            <person name="Jayaseelan J.C."/>
            <person name="Lee S."/>
            <person name="Li M."/>
            <person name="Ming W."/>
            <person name="Munidasa M."/>
            <person name="Muniz J."/>
            <person name="Nguyen L."/>
            <person name="Ongeri F."/>
            <person name="Osuji N."/>
            <person name="Pu L.-L."/>
            <person name="Puazo M."/>
            <person name="Qu C."/>
            <person name="Quiroz J."/>
            <person name="Raj R."/>
            <person name="Weissenberger G."/>
            <person name="Xin Y."/>
            <person name="Zou X."/>
            <person name="Han Y."/>
            <person name="Richards S."/>
            <person name="Worley K."/>
            <person name="Muzny D."/>
            <person name="Gibbs R."/>
        </authorList>
    </citation>
    <scope>NUCLEOTIDE SEQUENCE</scope>
    <source>
        <strain evidence="3">Sampled in the wild</strain>
    </source>
</reference>